<evidence type="ECO:0000313" key="2">
    <source>
        <dbReference type="EMBL" id="MTW10841.1"/>
    </source>
</evidence>
<keyword evidence="1" id="KW-0812">Transmembrane</keyword>
<feature type="transmembrane region" description="Helical" evidence="1">
    <location>
        <begin position="127"/>
        <end position="147"/>
    </location>
</feature>
<reference evidence="2 3" key="1">
    <citation type="submission" date="2019-11" db="EMBL/GenBank/DDBJ databases">
        <title>Type strains purchased from KCTC, JCM and DSMZ.</title>
        <authorList>
            <person name="Lu H."/>
        </authorList>
    </citation>
    <scope>NUCLEOTIDE SEQUENCE [LARGE SCALE GENOMIC DNA]</scope>
    <source>
        <strain evidence="2 3">JCM 31587</strain>
    </source>
</reference>
<sequence>MDAHIPILKRAGMVLVVLGACDLLAIRSGLFLLGAAAGVGLLLGSLQVAALVRWAAAFGLCALAVMMLAWPLMQPVDLTLAQLKLQPRILPSLITSATWMVLLHWLYRTLGAPAVLAAGHKPRDMGLAAASGAALSLLLCVMLLLLLHGEAADHARLAAERKFGPDYRYHVAALKVSASDKGKLVEGLVTAWNGKEIRTIPVAWQEDANGGR</sequence>
<dbReference type="Proteomes" id="UP000472320">
    <property type="component" value="Unassembled WGS sequence"/>
</dbReference>
<name>A0A6L6QFA8_9BURK</name>
<dbReference type="EMBL" id="WNKX01000006">
    <property type="protein sequence ID" value="MTW10841.1"/>
    <property type="molecule type" value="Genomic_DNA"/>
</dbReference>
<organism evidence="2 3">
    <name type="scientific">Massilia eburnea</name>
    <dbReference type="NCBI Taxonomy" id="1776165"/>
    <lineage>
        <taxon>Bacteria</taxon>
        <taxon>Pseudomonadati</taxon>
        <taxon>Pseudomonadota</taxon>
        <taxon>Betaproteobacteria</taxon>
        <taxon>Burkholderiales</taxon>
        <taxon>Oxalobacteraceae</taxon>
        <taxon>Telluria group</taxon>
        <taxon>Massilia</taxon>
    </lineage>
</organism>
<evidence type="ECO:0000313" key="3">
    <source>
        <dbReference type="Proteomes" id="UP000472320"/>
    </source>
</evidence>
<dbReference type="AlphaFoldDB" id="A0A6L6QFA8"/>
<keyword evidence="3" id="KW-1185">Reference proteome</keyword>
<feature type="transmembrane region" description="Helical" evidence="1">
    <location>
        <begin position="89"/>
        <end position="107"/>
    </location>
</feature>
<feature type="transmembrane region" description="Helical" evidence="1">
    <location>
        <begin position="12"/>
        <end position="39"/>
    </location>
</feature>
<dbReference type="RefSeq" id="WP_155453785.1">
    <property type="nucleotide sequence ID" value="NZ_WNKX01000006.1"/>
</dbReference>
<protein>
    <submittedName>
        <fullName evidence="2">Uncharacterized protein</fullName>
    </submittedName>
</protein>
<accession>A0A6L6QFA8</accession>
<comment type="caution">
    <text evidence="2">The sequence shown here is derived from an EMBL/GenBank/DDBJ whole genome shotgun (WGS) entry which is preliminary data.</text>
</comment>
<keyword evidence="1" id="KW-1133">Transmembrane helix</keyword>
<proteinExistence type="predicted"/>
<feature type="transmembrane region" description="Helical" evidence="1">
    <location>
        <begin position="51"/>
        <end position="69"/>
    </location>
</feature>
<gene>
    <name evidence="2" type="ORF">GM658_09510</name>
</gene>
<keyword evidence="1" id="KW-0472">Membrane</keyword>
<evidence type="ECO:0000256" key="1">
    <source>
        <dbReference type="SAM" id="Phobius"/>
    </source>
</evidence>
<dbReference type="OrthoDB" id="460792at2"/>